<feature type="compositionally biased region" description="Basic and acidic residues" evidence="1">
    <location>
        <begin position="1"/>
        <end position="18"/>
    </location>
</feature>
<gene>
    <name evidence="2" type="ORF">HYPSUDRAFT_207392</name>
</gene>
<dbReference type="EMBL" id="KN817630">
    <property type="protein sequence ID" value="KJA15977.1"/>
    <property type="molecule type" value="Genomic_DNA"/>
</dbReference>
<dbReference type="Proteomes" id="UP000054270">
    <property type="component" value="Unassembled WGS sequence"/>
</dbReference>
<accession>A0A0D2KMY5</accession>
<evidence type="ECO:0000256" key="1">
    <source>
        <dbReference type="SAM" id="MobiDB-lite"/>
    </source>
</evidence>
<evidence type="ECO:0000313" key="3">
    <source>
        <dbReference type="Proteomes" id="UP000054270"/>
    </source>
</evidence>
<sequence length="161" mass="16906">MAEHKAEYTVTRNNDERGAASGCDWEPLPLDNYNVDALWPAGTRSSSLPCLSIVATTRVPEISDILPVPPAPRDNERAIIVTGATGALPLHPASLSPPSSEIESAPEDDVDLSQAKSTLRILAALGDGVAGVPWLKGAAGLGLEIVNTLDTVQSNKSDLWS</sequence>
<dbReference type="AlphaFoldDB" id="A0A0D2KMY5"/>
<name>A0A0D2KMY5_HYPSF</name>
<reference evidence="3" key="1">
    <citation type="submission" date="2014-04" db="EMBL/GenBank/DDBJ databases">
        <title>Evolutionary Origins and Diversification of the Mycorrhizal Mutualists.</title>
        <authorList>
            <consortium name="DOE Joint Genome Institute"/>
            <consortium name="Mycorrhizal Genomics Consortium"/>
            <person name="Kohler A."/>
            <person name="Kuo A."/>
            <person name="Nagy L.G."/>
            <person name="Floudas D."/>
            <person name="Copeland A."/>
            <person name="Barry K.W."/>
            <person name="Cichocki N."/>
            <person name="Veneault-Fourrey C."/>
            <person name="LaButti K."/>
            <person name="Lindquist E.A."/>
            <person name="Lipzen A."/>
            <person name="Lundell T."/>
            <person name="Morin E."/>
            <person name="Murat C."/>
            <person name="Riley R."/>
            <person name="Ohm R."/>
            <person name="Sun H."/>
            <person name="Tunlid A."/>
            <person name="Henrissat B."/>
            <person name="Grigoriev I.V."/>
            <person name="Hibbett D.S."/>
            <person name="Martin F."/>
        </authorList>
    </citation>
    <scope>NUCLEOTIDE SEQUENCE [LARGE SCALE GENOMIC DNA]</scope>
    <source>
        <strain evidence="3">FD-334 SS-4</strain>
    </source>
</reference>
<proteinExistence type="predicted"/>
<keyword evidence="3" id="KW-1185">Reference proteome</keyword>
<organism evidence="2 3">
    <name type="scientific">Hypholoma sublateritium (strain FD-334 SS-4)</name>
    <dbReference type="NCBI Taxonomy" id="945553"/>
    <lineage>
        <taxon>Eukaryota</taxon>
        <taxon>Fungi</taxon>
        <taxon>Dikarya</taxon>
        <taxon>Basidiomycota</taxon>
        <taxon>Agaricomycotina</taxon>
        <taxon>Agaricomycetes</taxon>
        <taxon>Agaricomycetidae</taxon>
        <taxon>Agaricales</taxon>
        <taxon>Agaricineae</taxon>
        <taxon>Strophariaceae</taxon>
        <taxon>Hypholoma</taxon>
    </lineage>
</organism>
<feature type="region of interest" description="Disordered" evidence="1">
    <location>
        <begin position="1"/>
        <end position="20"/>
    </location>
</feature>
<protein>
    <submittedName>
        <fullName evidence="2">Uncharacterized protein</fullName>
    </submittedName>
</protein>
<evidence type="ECO:0000313" key="2">
    <source>
        <dbReference type="EMBL" id="KJA15977.1"/>
    </source>
</evidence>